<comment type="caution">
    <text evidence="3">The sequence shown here is derived from an EMBL/GenBank/DDBJ whole genome shotgun (WGS) entry which is preliminary data.</text>
</comment>
<evidence type="ECO:0000259" key="2">
    <source>
        <dbReference type="PROSITE" id="PS50405"/>
    </source>
</evidence>
<dbReference type="CDD" id="cd03188">
    <property type="entry name" value="GST_C_Beta"/>
    <property type="match status" value="1"/>
</dbReference>
<name>A0A923SAT1_9BURK</name>
<dbReference type="InterPro" id="IPR036282">
    <property type="entry name" value="Glutathione-S-Trfase_C_sf"/>
</dbReference>
<dbReference type="Gene3D" id="3.40.30.10">
    <property type="entry name" value="Glutaredoxin"/>
    <property type="match status" value="1"/>
</dbReference>
<evidence type="ECO:0000313" key="3">
    <source>
        <dbReference type="EMBL" id="MBC5782578.1"/>
    </source>
</evidence>
<dbReference type="Pfam" id="PF13409">
    <property type="entry name" value="GST_N_2"/>
    <property type="match status" value="1"/>
</dbReference>
<keyword evidence="3" id="KW-0808">Transferase</keyword>
<dbReference type="InterPro" id="IPR004045">
    <property type="entry name" value="Glutathione_S-Trfase_N"/>
</dbReference>
<proteinExistence type="predicted"/>
<dbReference type="SUPFAM" id="SSF47616">
    <property type="entry name" value="GST C-terminal domain-like"/>
    <property type="match status" value="1"/>
</dbReference>
<feature type="domain" description="GST C-terminal" evidence="2">
    <location>
        <begin position="87"/>
        <end position="201"/>
    </location>
</feature>
<dbReference type="EC" id="2.5.1.18" evidence="3"/>
<accession>A0A923SAT1</accession>
<protein>
    <submittedName>
        <fullName evidence="3">Glutathione transferase GstA</fullName>
        <ecNumber evidence="3">2.5.1.18</ecNumber>
    </submittedName>
</protein>
<evidence type="ECO:0000259" key="1">
    <source>
        <dbReference type="PROSITE" id="PS50404"/>
    </source>
</evidence>
<dbReference type="EMBL" id="JACORT010000002">
    <property type="protein sequence ID" value="MBC5782578.1"/>
    <property type="molecule type" value="Genomic_DNA"/>
</dbReference>
<feature type="domain" description="GST N-terminal" evidence="1">
    <location>
        <begin position="1"/>
        <end position="81"/>
    </location>
</feature>
<dbReference type="InterPro" id="IPR036249">
    <property type="entry name" value="Thioredoxin-like_sf"/>
</dbReference>
<evidence type="ECO:0000313" key="4">
    <source>
        <dbReference type="Proteomes" id="UP000608513"/>
    </source>
</evidence>
<dbReference type="PROSITE" id="PS50405">
    <property type="entry name" value="GST_CTER"/>
    <property type="match status" value="1"/>
</dbReference>
<dbReference type="AlphaFoldDB" id="A0A923SAT1"/>
<reference evidence="3" key="1">
    <citation type="submission" date="2020-08" db="EMBL/GenBank/DDBJ databases">
        <title>Ramlibacter sp. USB13 16S ribosomal RNA gene genome sequencing and assembly.</title>
        <authorList>
            <person name="Kang M."/>
        </authorList>
    </citation>
    <scope>NUCLEOTIDE SEQUENCE</scope>
    <source>
        <strain evidence="3">USB13</strain>
    </source>
</reference>
<dbReference type="SFLD" id="SFLDG01150">
    <property type="entry name" value="Main.1:_Beta-like"/>
    <property type="match status" value="1"/>
</dbReference>
<dbReference type="NCBIfam" id="NF007831">
    <property type="entry name" value="PRK10542.1"/>
    <property type="match status" value="1"/>
</dbReference>
<sequence>MKLYYSPGACSLSPHIVLREAGLAFEPVMAPTKTHKLQDGTDYYSINPLGYVPMLELDDGTRLREGPAIVQYIADQAPNKNLAPANGTLPRYRLQEWLTFIGTEIHKSFSPLFNPNMPDEGKQIYRDRIANRFAFVDKELAGKQYLMGDHFTVADAYLYTVSRWAKPMNIDLSAYPNLVAYQERVGARPAVQEALKAEKLS</sequence>
<gene>
    <name evidence="3" type="primary">gstA</name>
    <name evidence="3" type="ORF">H8N03_06450</name>
</gene>
<dbReference type="SFLD" id="SFLDG00358">
    <property type="entry name" value="Main_(cytGST)"/>
    <property type="match status" value="1"/>
</dbReference>
<dbReference type="PROSITE" id="PS50404">
    <property type="entry name" value="GST_NTER"/>
    <property type="match status" value="1"/>
</dbReference>
<dbReference type="SFLD" id="SFLDS00019">
    <property type="entry name" value="Glutathione_Transferase_(cytos"/>
    <property type="match status" value="1"/>
</dbReference>
<dbReference type="InterPro" id="IPR004046">
    <property type="entry name" value="GST_C"/>
</dbReference>
<organism evidence="3 4">
    <name type="scientific">Ramlibacter cellulosilyticus</name>
    <dbReference type="NCBI Taxonomy" id="2764187"/>
    <lineage>
        <taxon>Bacteria</taxon>
        <taxon>Pseudomonadati</taxon>
        <taxon>Pseudomonadota</taxon>
        <taxon>Betaproteobacteria</taxon>
        <taxon>Burkholderiales</taxon>
        <taxon>Comamonadaceae</taxon>
        <taxon>Ramlibacter</taxon>
    </lineage>
</organism>
<dbReference type="InterPro" id="IPR010987">
    <property type="entry name" value="Glutathione-S-Trfase_C-like"/>
</dbReference>
<dbReference type="InterPro" id="IPR040079">
    <property type="entry name" value="Glutathione_S-Trfase"/>
</dbReference>
<dbReference type="Pfam" id="PF00043">
    <property type="entry name" value="GST_C"/>
    <property type="match status" value="1"/>
</dbReference>
<dbReference type="Proteomes" id="UP000608513">
    <property type="component" value="Unassembled WGS sequence"/>
</dbReference>
<keyword evidence="4" id="KW-1185">Reference proteome</keyword>
<dbReference type="GO" id="GO:0004364">
    <property type="term" value="F:glutathione transferase activity"/>
    <property type="evidence" value="ECO:0007669"/>
    <property type="project" value="UniProtKB-EC"/>
</dbReference>
<dbReference type="Gene3D" id="1.20.1050.10">
    <property type="match status" value="1"/>
</dbReference>
<dbReference type="PANTHER" id="PTHR44051:SF8">
    <property type="entry name" value="GLUTATHIONE S-TRANSFERASE GSTA"/>
    <property type="match status" value="1"/>
</dbReference>
<dbReference type="PANTHER" id="PTHR44051">
    <property type="entry name" value="GLUTATHIONE S-TRANSFERASE-RELATED"/>
    <property type="match status" value="1"/>
</dbReference>
<dbReference type="SUPFAM" id="SSF52833">
    <property type="entry name" value="Thioredoxin-like"/>
    <property type="match status" value="1"/>
</dbReference>
<dbReference type="CDD" id="cd03057">
    <property type="entry name" value="GST_N_Beta"/>
    <property type="match status" value="1"/>
</dbReference>
<dbReference type="RefSeq" id="WP_187075338.1">
    <property type="nucleotide sequence ID" value="NZ_JACORT010000002.1"/>
</dbReference>